<organism evidence="1 2">
    <name type="scientific">Entomophthora muscae</name>
    <dbReference type="NCBI Taxonomy" id="34485"/>
    <lineage>
        <taxon>Eukaryota</taxon>
        <taxon>Fungi</taxon>
        <taxon>Fungi incertae sedis</taxon>
        <taxon>Zoopagomycota</taxon>
        <taxon>Entomophthoromycotina</taxon>
        <taxon>Entomophthoromycetes</taxon>
        <taxon>Entomophthorales</taxon>
        <taxon>Entomophthoraceae</taxon>
        <taxon>Entomophthora</taxon>
    </lineage>
</organism>
<dbReference type="Proteomes" id="UP001165960">
    <property type="component" value="Unassembled WGS sequence"/>
</dbReference>
<gene>
    <name evidence="1" type="ORF">DSO57_1024165</name>
</gene>
<name>A0ACC2RHB5_9FUNG</name>
<evidence type="ECO:0000313" key="1">
    <source>
        <dbReference type="EMBL" id="KAJ9049460.1"/>
    </source>
</evidence>
<dbReference type="EMBL" id="QTSX02007229">
    <property type="protein sequence ID" value="KAJ9049460.1"/>
    <property type="molecule type" value="Genomic_DNA"/>
</dbReference>
<sequence length="51" mass="5432">MAQFITRLHDMSYKLGSTICDKAFGPPKGGHNFLANEEGNGGGMVGGRPCY</sequence>
<proteinExistence type="predicted"/>
<evidence type="ECO:0000313" key="2">
    <source>
        <dbReference type="Proteomes" id="UP001165960"/>
    </source>
</evidence>
<comment type="caution">
    <text evidence="1">The sequence shown here is derived from an EMBL/GenBank/DDBJ whole genome shotgun (WGS) entry which is preliminary data.</text>
</comment>
<protein>
    <submittedName>
        <fullName evidence="1">Uncharacterized protein</fullName>
    </submittedName>
</protein>
<keyword evidence="2" id="KW-1185">Reference proteome</keyword>
<accession>A0ACC2RHB5</accession>
<reference evidence="1" key="1">
    <citation type="submission" date="2022-04" db="EMBL/GenBank/DDBJ databases">
        <title>Genome of the entomopathogenic fungus Entomophthora muscae.</title>
        <authorList>
            <person name="Elya C."/>
            <person name="Lovett B.R."/>
            <person name="Lee E."/>
            <person name="Macias A.M."/>
            <person name="Hajek A.E."/>
            <person name="De Bivort B.L."/>
            <person name="Kasson M.T."/>
            <person name="De Fine Licht H.H."/>
            <person name="Stajich J.E."/>
        </authorList>
    </citation>
    <scope>NUCLEOTIDE SEQUENCE</scope>
    <source>
        <strain evidence="1">Berkeley</strain>
    </source>
</reference>